<feature type="domain" description="TonB-dependent receptor plug" evidence="11">
    <location>
        <begin position="134"/>
        <end position="224"/>
    </location>
</feature>
<evidence type="ECO:0000256" key="3">
    <source>
        <dbReference type="ARBA" id="ARBA00022448"/>
    </source>
</evidence>
<keyword evidence="5" id="KW-0812">Transmembrane</keyword>
<feature type="chain" id="PRO_5045867248" evidence="10">
    <location>
        <begin position="26"/>
        <end position="1137"/>
    </location>
</feature>
<comment type="caution">
    <text evidence="13">The sequence shown here is derived from an EMBL/GenBank/DDBJ whole genome shotgun (WGS) entry which is preliminary data.</text>
</comment>
<evidence type="ECO:0000313" key="14">
    <source>
        <dbReference type="Proteomes" id="UP001156706"/>
    </source>
</evidence>
<dbReference type="InterPro" id="IPR036942">
    <property type="entry name" value="Beta-barrel_TonB_sf"/>
</dbReference>
<feature type="compositionally biased region" description="Basic and acidic residues" evidence="9">
    <location>
        <begin position="160"/>
        <end position="175"/>
    </location>
</feature>
<dbReference type="InterPro" id="IPR012910">
    <property type="entry name" value="Plug_dom"/>
</dbReference>
<keyword evidence="7" id="KW-0675">Receptor</keyword>
<evidence type="ECO:0000256" key="2">
    <source>
        <dbReference type="ARBA" id="ARBA00009810"/>
    </source>
</evidence>
<dbReference type="EMBL" id="BSOG01000002">
    <property type="protein sequence ID" value="GLR13439.1"/>
    <property type="molecule type" value="Genomic_DNA"/>
</dbReference>
<comment type="similarity">
    <text evidence="2">Belongs to the TonB-dependent receptor family.</text>
</comment>
<dbReference type="SUPFAM" id="SSF56935">
    <property type="entry name" value="Porins"/>
    <property type="match status" value="1"/>
</dbReference>
<name>A0ABQ5YKH9_9NEIS</name>
<evidence type="ECO:0000259" key="12">
    <source>
        <dbReference type="Pfam" id="PF25183"/>
    </source>
</evidence>
<sequence length="1137" mass="123245">MFPFNNFSRTAVSLAVAALVAPALAQNTSSSVTGLVTGADGKPVAGAQVVIKHMESGSTATATSGADGRYVARGLRVGGPYTIVISKDGASEKADDIVLPLAETFNHSVTLGKSGAEEIKVTGRSRSSKFSSSSMGATTNISRRDLEAQASIQRNLQDYARADPRLSQSDKERGEISAGGQNSRYNSVTIDGVTINDTFGLEANNMPTAKQPISIDAIQSVQVNISNYDVSQTGYTGANINAVTKSGTNEFHGSAYYVYRDENGAGDRYNRSNDTYTKAPGFDETTTGFTLGGPIIKDKLFFFANYEEMESSRSSPDFGPLGSSLTNVGISPATINAVQELSRSQYGMEIGGWEAPTDTKLKVKDSLLKLDWNINDDHRASFRYTKTEQSEPFYNNFGTRSLSLSSHWYTQEKVIETTVGQWFAKWTPDFSTEFKLSQRDYDSVPIKNSELPAIKLDYAGALPAGSPDGVAGGTRSLNFGTERSRQFNELRTKTLDTYVGANWQLGEHEVKFGMDYTDNDIFNAFLQNVNGDYTFSCVNSSATYTYSLGAVNCSRDSAERVAAAVLENYRIGRPSSYQVQAPLAGRTRADGAAKFTVQNTGLFAQDTWKIDRNLSLVYGLRLDRQGLPDTPLANPNVAKPMVAGNVAGNVRQTGGFGVDNTYTMDGEVLVQPRVGFNLKLDNARPTQLRGGFGLFQGAAANVWMGNPYANSGMATQIVGCGISGFAACPTSGGVFSADPNNQRTNFTGAVPAVNVDLIEDGLTQPSVWKANLAFDHELPWGGLVLGAEWVYTNTRTGIYYRNLNLGAPTATGKDGRELYYNAQGYNPNCWRDDGSSNTSATGCNGLRAKALSNEKFNNVLMASSTSKGSGNATTLSLSQPARGGLGWSLAFTRTSATEVSPLNSSTSGSNFAGRSIFNPNEEVAANSAYLTRDRVNATLSWERSLFGGLKTSVGLFYEGRKGKPYSWTFKNDLNGDGLAGNDLMYIPSRPGSGEVVFLGDTATSHTNEERFWNVVNQHQELRNSAGKATRRNGSFSPFVNSFDLRIKQELFAFSKHHKASLTLDFLNVANMLNKRWGRIDEVGFQTNGGQARSFVNYVGMDAQGRYVYAMDDVENLVTRQSKGESQWAVQGTLRYEF</sequence>
<dbReference type="Gene3D" id="2.40.170.20">
    <property type="entry name" value="TonB-dependent receptor, beta-barrel domain"/>
    <property type="match status" value="1"/>
</dbReference>
<reference evidence="14" key="1">
    <citation type="journal article" date="2019" name="Int. J. Syst. Evol. Microbiol.">
        <title>The Global Catalogue of Microorganisms (GCM) 10K type strain sequencing project: providing services to taxonomists for standard genome sequencing and annotation.</title>
        <authorList>
            <consortium name="The Broad Institute Genomics Platform"/>
            <consortium name="The Broad Institute Genome Sequencing Center for Infectious Disease"/>
            <person name="Wu L."/>
            <person name="Ma J."/>
        </authorList>
    </citation>
    <scope>NUCLEOTIDE SEQUENCE [LARGE SCALE GENOMIC DNA]</scope>
    <source>
        <strain evidence="14">NBRC 110044</strain>
    </source>
</reference>
<feature type="region of interest" description="Disordered" evidence="9">
    <location>
        <begin position="122"/>
        <end position="146"/>
    </location>
</feature>
<evidence type="ECO:0000256" key="6">
    <source>
        <dbReference type="ARBA" id="ARBA00023136"/>
    </source>
</evidence>
<proteinExistence type="inferred from homology"/>
<protein>
    <submittedName>
        <fullName evidence="13">Oar protein</fullName>
    </submittedName>
</protein>
<dbReference type="PANTHER" id="PTHR30069:SF46">
    <property type="entry name" value="OAR PROTEIN"/>
    <property type="match status" value="1"/>
</dbReference>
<evidence type="ECO:0000256" key="7">
    <source>
        <dbReference type="ARBA" id="ARBA00023170"/>
    </source>
</evidence>
<feature type="region of interest" description="Disordered" evidence="9">
    <location>
        <begin position="158"/>
        <end position="183"/>
    </location>
</feature>
<dbReference type="Pfam" id="PF13620">
    <property type="entry name" value="CarboxypepD_reg"/>
    <property type="match status" value="1"/>
</dbReference>
<gene>
    <name evidence="13" type="primary">oar</name>
    <name evidence="13" type="ORF">GCM10007907_22290</name>
</gene>
<keyword evidence="4" id="KW-1134">Transmembrane beta strand</keyword>
<dbReference type="Pfam" id="PF25183">
    <property type="entry name" value="OMP_b-brl_4"/>
    <property type="match status" value="2"/>
</dbReference>
<dbReference type="SUPFAM" id="SSF49452">
    <property type="entry name" value="Starch-binding domain-like"/>
    <property type="match status" value="1"/>
</dbReference>
<dbReference type="PANTHER" id="PTHR30069">
    <property type="entry name" value="TONB-DEPENDENT OUTER MEMBRANE RECEPTOR"/>
    <property type="match status" value="1"/>
</dbReference>
<organism evidence="13 14">
    <name type="scientific">Chitinimonas prasina</name>
    <dbReference type="NCBI Taxonomy" id="1434937"/>
    <lineage>
        <taxon>Bacteria</taxon>
        <taxon>Pseudomonadati</taxon>
        <taxon>Pseudomonadota</taxon>
        <taxon>Betaproteobacteria</taxon>
        <taxon>Neisseriales</taxon>
        <taxon>Chitinibacteraceae</taxon>
        <taxon>Chitinimonas</taxon>
    </lineage>
</organism>
<evidence type="ECO:0000259" key="11">
    <source>
        <dbReference type="Pfam" id="PF07715"/>
    </source>
</evidence>
<feature type="domain" description="TonB-dependent transporter Oar-like beta-barrel" evidence="12">
    <location>
        <begin position="243"/>
        <end position="314"/>
    </location>
</feature>
<comment type="subcellular location">
    <subcellularLocation>
        <location evidence="1">Cell outer membrane</location>
        <topology evidence="1">Multi-pass membrane protein</topology>
    </subcellularLocation>
</comment>
<dbReference type="Proteomes" id="UP001156706">
    <property type="component" value="Unassembled WGS sequence"/>
</dbReference>
<dbReference type="Pfam" id="PF07715">
    <property type="entry name" value="Plug"/>
    <property type="match status" value="1"/>
</dbReference>
<keyword evidence="10" id="KW-0732">Signal</keyword>
<feature type="signal peptide" evidence="10">
    <location>
        <begin position="1"/>
        <end position="25"/>
    </location>
</feature>
<feature type="compositionally biased region" description="Low complexity" evidence="9">
    <location>
        <begin position="124"/>
        <end position="134"/>
    </location>
</feature>
<dbReference type="InterPro" id="IPR037066">
    <property type="entry name" value="Plug_dom_sf"/>
</dbReference>
<dbReference type="Gene3D" id="2.170.130.10">
    <property type="entry name" value="TonB-dependent receptor, plug domain"/>
    <property type="match status" value="1"/>
</dbReference>
<evidence type="ECO:0000256" key="10">
    <source>
        <dbReference type="SAM" id="SignalP"/>
    </source>
</evidence>
<evidence type="ECO:0000256" key="8">
    <source>
        <dbReference type="ARBA" id="ARBA00023237"/>
    </source>
</evidence>
<keyword evidence="6" id="KW-0472">Membrane</keyword>
<evidence type="ECO:0000256" key="4">
    <source>
        <dbReference type="ARBA" id="ARBA00022452"/>
    </source>
</evidence>
<accession>A0ABQ5YKH9</accession>
<evidence type="ECO:0000256" key="9">
    <source>
        <dbReference type="SAM" id="MobiDB-lite"/>
    </source>
</evidence>
<dbReference type="InterPro" id="IPR057601">
    <property type="entry name" value="Oar-like_b-barrel"/>
</dbReference>
<evidence type="ECO:0000256" key="1">
    <source>
        <dbReference type="ARBA" id="ARBA00004571"/>
    </source>
</evidence>
<dbReference type="InterPro" id="IPR039426">
    <property type="entry name" value="TonB-dep_rcpt-like"/>
</dbReference>
<dbReference type="InterPro" id="IPR013784">
    <property type="entry name" value="Carb-bd-like_fold"/>
</dbReference>
<evidence type="ECO:0000313" key="13">
    <source>
        <dbReference type="EMBL" id="GLR13439.1"/>
    </source>
</evidence>
<keyword evidence="8" id="KW-0998">Cell outer membrane</keyword>
<dbReference type="RefSeq" id="WP_284196541.1">
    <property type="nucleotide sequence ID" value="NZ_BSOG01000002.1"/>
</dbReference>
<keyword evidence="14" id="KW-1185">Reference proteome</keyword>
<dbReference type="Gene3D" id="2.60.40.1120">
    <property type="entry name" value="Carboxypeptidase-like, regulatory domain"/>
    <property type="match status" value="1"/>
</dbReference>
<evidence type="ECO:0000256" key="5">
    <source>
        <dbReference type="ARBA" id="ARBA00022692"/>
    </source>
</evidence>
<feature type="domain" description="TonB-dependent transporter Oar-like beta-barrel" evidence="12">
    <location>
        <begin position="354"/>
        <end position="1073"/>
    </location>
</feature>
<keyword evidence="3" id="KW-0813">Transport</keyword>